<reference evidence="1 2" key="1">
    <citation type="journal article" date="2016" name="Int. J. Syst. Evol. Microbiol.">
        <title>Ensifer glycinis sp. nov., an novel rhizobial species associated with Glycine spp.</title>
        <authorList>
            <person name="Yan H."/>
            <person name="Yan J."/>
            <person name="Sui X.H."/>
            <person name="Wang E.T."/>
            <person name="Chen W.X."/>
            <person name="Zhang X.X."/>
            <person name="Chen W.F."/>
        </authorList>
    </citation>
    <scope>NUCLEOTIDE SEQUENCE [LARGE SCALE GENOMIC DNA]</scope>
    <source>
        <strain evidence="1 2">CCBAU 23380</strain>
    </source>
</reference>
<gene>
    <name evidence="1" type="ORF">AU381_05880</name>
</gene>
<evidence type="ECO:0000313" key="1">
    <source>
        <dbReference type="EMBL" id="OAP41396.1"/>
    </source>
</evidence>
<proteinExistence type="predicted"/>
<keyword evidence="2" id="KW-1185">Reference proteome</keyword>
<evidence type="ECO:0000313" key="2">
    <source>
        <dbReference type="Proteomes" id="UP000094025"/>
    </source>
</evidence>
<dbReference type="EMBL" id="LPUX01000053">
    <property type="protein sequence ID" value="OAP41396.1"/>
    <property type="molecule type" value="Genomic_DNA"/>
</dbReference>
<protein>
    <submittedName>
        <fullName evidence="1">Uncharacterized protein</fullName>
    </submittedName>
</protein>
<dbReference type="STRING" id="1472378.AU381_05880"/>
<name>A0A178Y1V7_9HYPH</name>
<organism evidence="1 2">
    <name type="scientific">Sinorhizobium glycinis</name>
    <dbReference type="NCBI Taxonomy" id="1472378"/>
    <lineage>
        <taxon>Bacteria</taxon>
        <taxon>Pseudomonadati</taxon>
        <taxon>Pseudomonadota</taxon>
        <taxon>Alphaproteobacteria</taxon>
        <taxon>Hyphomicrobiales</taxon>
        <taxon>Rhizobiaceae</taxon>
        <taxon>Sinorhizobium/Ensifer group</taxon>
        <taxon>Sinorhizobium</taxon>
    </lineage>
</organism>
<comment type="caution">
    <text evidence="1">The sequence shown here is derived from an EMBL/GenBank/DDBJ whole genome shotgun (WGS) entry which is preliminary data.</text>
</comment>
<sequence>MLSQSSITIEKLRKQFVWSPREQWASHEHPVFQITAPYVFTSETPCYLNQAFPRELIGRQTGFRLIEGRFPIHNWPRPLSWAVEWLNPDEDIILKRGQPWFDLCFETDDPASSIALRKQEMSDELRKRLLETKDVTSYIRGTSKLMGK</sequence>
<accession>A0A178Y1V7</accession>
<dbReference type="Proteomes" id="UP000094025">
    <property type="component" value="Unassembled WGS sequence"/>
</dbReference>
<dbReference type="AlphaFoldDB" id="A0A178Y1V7"/>